<feature type="region of interest" description="Disordered" evidence="2">
    <location>
        <begin position="1621"/>
        <end position="1646"/>
    </location>
</feature>
<organism evidence="5">
    <name type="scientific">Serpula lacrymans var. lacrymans (strain S7.3)</name>
    <name type="common">Dry rot fungus</name>
    <dbReference type="NCBI Taxonomy" id="936435"/>
    <lineage>
        <taxon>Eukaryota</taxon>
        <taxon>Fungi</taxon>
        <taxon>Dikarya</taxon>
        <taxon>Basidiomycota</taxon>
        <taxon>Agaricomycotina</taxon>
        <taxon>Agaricomycetes</taxon>
        <taxon>Agaricomycetidae</taxon>
        <taxon>Boletales</taxon>
        <taxon>Coniophorineae</taxon>
        <taxon>Serpulaceae</taxon>
        <taxon>Serpula</taxon>
    </lineage>
</organism>
<dbReference type="STRING" id="936435.F8PTR9"/>
<feature type="region of interest" description="Disordered" evidence="2">
    <location>
        <begin position="1482"/>
        <end position="1510"/>
    </location>
</feature>
<reference evidence="5" key="1">
    <citation type="journal article" date="2011" name="Science">
        <title>The plant cell wall-decomposing machinery underlies the functional diversity of forest fungi.</title>
        <authorList>
            <person name="Eastwood D.C."/>
            <person name="Floudas D."/>
            <person name="Binder M."/>
            <person name="Majcherczyk A."/>
            <person name="Schneider P."/>
            <person name="Aerts A."/>
            <person name="Asiegbu F.O."/>
            <person name="Baker S.E."/>
            <person name="Barry K."/>
            <person name="Bendiksby M."/>
            <person name="Blumentritt M."/>
            <person name="Coutinho P.M."/>
            <person name="Cullen D."/>
            <person name="de Vries R.P."/>
            <person name="Gathman A."/>
            <person name="Goodell B."/>
            <person name="Henrissat B."/>
            <person name="Ihrmark K."/>
            <person name="Kauserud H."/>
            <person name="Kohler A."/>
            <person name="LaButti K."/>
            <person name="Lapidus A."/>
            <person name="Lavin J.L."/>
            <person name="Lee Y.-H."/>
            <person name="Lindquist E."/>
            <person name="Lilly W."/>
            <person name="Lucas S."/>
            <person name="Morin E."/>
            <person name="Murat C."/>
            <person name="Oguiza J.A."/>
            <person name="Park J."/>
            <person name="Pisabarro A.G."/>
            <person name="Riley R."/>
            <person name="Rosling A."/>
            <person name="Salamov A."/>
            <person name="Schmidt O."/>
            <person name="Schmutz J."/>
            <person name="Skrede I."/>
            <person name="Stenlid J."/>
            <person name="Wiebenga A."/>
            <person name="Xie X."/>
            <person name="Kuees U."/>
            <person name="Hibbett D.S."/>
            <person name="Hoffmeister D."/>
            <person name="Hoegberg N."/>
            <person name="Martin F."/>
            <person name="Grigoriev I.V."/>
            <person name="Watkinson S.C."/>
        </authorList>
    </citation>
    <scope>NUCLEOTIDE SEQUENCE [LARGE SCALE GENOMIC DNA]</scope>
    <source>
        <strain evidence="5">strain S7.3</strain>
    </source>
</reference>
<feature type="region of interest" description="Disordered" evidence="2">
    <location>
        <begin position="2103"/>
        <end position="2166"/>
    </location>
</feature>
<feature type="compositionally biased region" description="Low complexity" evidence="2">
    <location>
        <begin position="1984"/>
        <end position="1997"/>
    </location>
</feature>
<feature type="region of interest" description="Disordered" evidence="2">
    <location>
        <begin position="2587"/>
        <end position="2609"/>
    </location>
</feature>
<feature type="region of interest" description="Disordered" evidence="2">
    <location>
        <begin position="211"/>
        <end position="364"/>
    </location>
</feature>
<sequence length="2873" mass="310960">MSPSRDSYTYSSVHIKLISGKETPVASSDSDGATSARNMRRVLLSPSGSADSYTYSEENSVEETAEVEATLNELDEEIDSTEAALTQWSRGPSSSFVSGSYTGTTPSRTSTSLTPYSMTEREHRVLSTISERTENMPSRPTSYLLAGGAQRPANPTPEAHRYSAQRGGAISPAPSHSRSSTDPGSDRGPAPPTGRRFGDLIAFFEDKTTTFSETSYSHSRATSAPGGYRSPSPLFTQSQSTPNLGTNTGYGVGTTTGYSSRPSSPAKSKAGSSVSSSASEPLSMSSLLAPPTRGPTSTSTGSRGIGTSTYMSPSEYTNTFTNTFTNSGSNTFTTSRNTGTQSSGVITPTNSSLRRPQTSPRSPLTSVRNIVAAWKERTPTLDKSGKPTRAAPTSTPRGEGLFSLRKRAERGENRLRGMALSGNLAAESSRNNHGHPSTPRSVRSGSSGIPPPFDMAELGAYARNSQEPLRIGLLWYLNVHSAPPFRWQRCEALLYPNMLLLSWIAPGGGRGVVTLDLLNCTEVRSVPSPTHSSAREDVGTMAAKTQAEEKETPALMELLCPFQLLYSDGVERLAAESARERVRWVSAIWEALDRSVTLPNRSEAFLYPGDPRVIGPSRSSSLRRTSSMTDLDEEFATAVSRARSARPGLGFGLSLVGGTLLGDGSPVTVSSGPRLGGDVRVTPPPSSRGGKSRPHSEMSDDAFFSAGSRTSSSDPNSNSSNFYSVTSTSSSGQDRTTTGLVTDGTMFGITSGGSNTEIVPSTLSYRRTESASLLGDSHDGSYSYTPTSPSRTSLSRSAEVRRRGFSSRGYTTYDETSDKENSGSYTPWTTTRSTLSSFTRSRSITPTPSSSNRSAVEELAQGETSRTSSGSEGYETAGTPSTASFKSLPTIPSESDYSTAELCKTEASTEYVTAEKCASDVSTDYITADVCKTEVSSEYITAEVCKSEPSTQFETASLCRTIPSEAESPFSIHVDIPIEADVPPIIPPVVSSPVVSLSDEQIEYIEETVVEENLREFEEYVEREESIEEDFEIIPENIPLPPSGSSPSLSASGSLESEQISVPAPSSVVHTNSVSLSFPSSITPQSDNTRLQSMTPVSSLTESSPLMVSDGLTPSAHGVPELSISTPSVRESMWAPETDMSFNSSVLHPSPSVQSVQMPEGLDTSFDTSFMRPSISPLTSLERLTPITETMSSSLSFSPSPVPHPALPPSISSPTSAPTPVIVSTSMESSSLSRTASSVSDVSIVSITLSPDVEQTSLPSPAMVPLPSSPAPSFSAASVSMSVSMSTPQSNNPSIHSDLDTIPTQPRSEILTHDINRLLQHIHELDQIRGQESQEISENVRAIRSELYELSNYLHQHEVSEVPPPVPHKDHISSSSPSPGPSLSRSSSSPTQPPPSPTPSSASSSTARPVEGMSLINLRELLEQLREQTTALWDGQVSTNHMLDELRQQRPGPQDNDEIYERLRGIESLLERVIDQTQIHRQPMPMPQPQPQPPQPDISASVSESGSDPLADLESLRIRWEELSRSRREQIPIHMPTPVRTGPSLDDQLLELLGAPPPLPPAHPQLPPTLIPFTYQPAPRASRSRSTSPILMPDRPRTVPFTREEPVNFSPTRIRRVRTVRRPPPAGQRRPVSATEPSEMDTPRIIPARPPFAQADIGRQEERRPRVPPAYPVIPNLYATPPPARAPSAPANFDNADDPRVSASWYRERPSGPGGIVPPPGAFDGQPGTQPGGLAYVPMPAGPTVVQVPLFDTLMEILREHRLAQLATVDQQRELMRYMRGLNEWLERDVSDRQSELRGVSARVDQLRNELAQLGLGFRPDMPQPQHSSGPFIVPPVPPVTGPMGQPHLVSGQYPGGFVPLGPMQGGLVPPVIAQDRTPTPSYTPVIPSPVMGMPGVHHVPVVPDFSSYTPHHQVQGPDHYVYEPSAYTGGPSAYTGGVIPSPQSDSATYEPMPAVIINPPPPQIQQQQQQPITSTYFVPPSPSHSRSGSTTSTQQSYDHPPIPIPPHSGQDRQEGLADAPQPPVPAADLPHPSQARQESVSEPVTTVIINQAPPPAPGAVPGAVPEAVPGVVQGAAPGGTLPQAGVPGQYISPPPAIIINPPLQQIPGGPPIVIGRSPHSRPSSRGTSGGHPTVIVQRSRSSSSSPRQAPAHIVITSSGGRHPEHDTPYIDFPTQGMFPQQADHMKDIAVAMTVTTLVPTPHAVVTPVITRHLAGPIVRHIGTGITGMIGRDRGLTLPLAVVGVLADTIMDVRVAIHIPQMISGSGTRAMVVALVDPGVMTNLVMTRKMLGSEIQATGVAFSGVHPGDTYIPDFTPAVEHPPESEYAVPHPHHTGASHGIPPGSVFEDAPRHRPISETSVVPIPVPHVQTGPGDLAFEDALRDHHQRLDDAEKQLTEVAHQALENEDRREDMFRQNEDERERVFLGNETRREQESQQRADEIFRHLEERVAGIPLPPSGPAAAEPAPSIIESLHSAAQDAASRHASDILDTVRLEREELIREREAAEAERQRYQAEMEAERSRLDAEREARIQALEEELAKVRGELENEKQMRVTEEADMMNRERQEAQDRDDGLRNQLSDITNIVQEQRDTCDRENEARRARWEEDDTDKRMKNELLETLRSLASKLVDDADKKKEEEERAAAEGKPGIEEVMEELRRQSAEQRELLMNLSENKPPNRLPQGWRSDSNRQHEETINAVRATAQEQVPFNVQGYLDEFSKALASEVRMLLGEVGKLREERRNMQHEIGFLLSMRAKYAPGGEFDPEWKPPATGPPADAPPPEPPAPPEEPAPARPAWRTVTQRTRKIRKRQEAAPPAQPPAPDPRQQVTSWATWHPDPALAPTPPSIEANLIVPDRGSPGLFGPRSPRDSYR</sequence>
<protein>
    <recommendedName>
        <fullName evidence="3">PH domain-containing protein</fullName>
    </recommendedName>
</protein>
<feature type="compositionally biased region" description="Low complexity" evidence="2">
    <location>
        <begin position="1579"/>
        <end position="1589"/>
    </location>
</feature>
<feature type="region of interest" description="Disordered" evidence="2">
    <location>
        <begin position="1360"/>
        <end position="1408"/>
    </location>
</feature>
<feature type="compositionally biased region" description="Pro residues" evidence="2">
    <location>
        <begin position="1484"/>
        <end position="1496"/>
    </location>
</feature>
<feature type="region of interest" description="Disordered" evidence="2">
    <location>
        <begin position="1579"/>
        <end position="1603"/>
    </location>
</feature>
<feature type="compositionally biased region" description="Polar residues" evidence="2">
    <location>
        <begin position="174"/>
        <end position="183"/>
    </location>
</feature>
<feature type="compositionally biased region" description="Low complexity" evidence="2">
    <location>
        <begin position="89"/>
        <end position="113"/>
    </location>
</feature>
<feature type="region of interest" description="Disordered" evidence="2">
    <location>
        <begin position="1192"/>
        <end position="1220"/>
    </location>
</feature>
<feature type="region of interest" description="Disordered" evidence="2">
    <location>
        <begin position="1035"/>
        <end position="1066"/>
    </location>
</feature>
<evidence type="ECO:0000256" key="1">
    <source>
        <dbReference type="SAM" id="Coils"/>
    </source>
</evidence>
<feature type="compositionally biased region" description="Low complexity" evidence="2">
    <location>
        <begin position="1373"/>
        <end position="1390"/>
    </location>
</feature>
<feature type="compositionally biased region" description="Low complexity" evidence="2">
    <location>
        <begin position="1045"/>
        <end position="1058"/>
    </location>
</feature>
<feature type="region of interest" description="Disordered" evidence="2">
    <location>
        <begin position="773"/>
        <end position="894"/>
    </location>
</feature>
<feature type="compositionally biased region" description="Low complexity" evidence="2">
    <location>
        <begin position="862"/>
        <end position="876"/>
    </location>
</feature>
<name>F8PTR9_SERL3</name>
<feature type="compositionally biased region" description="Basic and acidic residues" evidence="2">
    <location>
        <begin position="1594"/>
        <end position="1603"/>
    </location>
</feature>
<feature type="compositionally biased region" description="Low complexity" evidence="2">
    <location>
        <begin position="781"/>
        <end position="797"/>
    </location>
</feature>
<dbReference type="InterPro" id="IPR001849">
    <property type="entry name" value="PH_domain"/>
</dbReference>
<dbReference type="OMA" id="ETMSIHT"/>
<feature type="compositionally biased region" description="Basic and acidic residues" evidence="2">
    <location>
        <begin position="376"/>
        <end position="385"/>
    </location>
</feature>
<feature type="coiled-coil region" evidence="1">
    <location>
        <begin position="2490"/>
        <end position="2579"/>
    </location>
</feature>
<feature type="region of interest" description="Disordered" evidence="2">
    <location>
        <begin position="1934"/>
        <end position="2043"/>
    </location>
</feature>
<dbReference type="EMBL" id="GL945478">
    <property type="protein sequence ID" value="EGO01064.1"/>
    <property type="molecule type" value="Genomic_DNA"/>
</dbReference>
<evidence type="ECO:0000259" key="3">
    <source>
        <dbReference type="SMART" id="SM00233"/>
    </source>
</evidence>
<gene>
    <name evidence="4" type="ORF">SERLA73DRAFT_151625</name>
</gene>
<feature type="region of interest" description="Disordered" evidence="2">
    <location>
        <begin position="1080"/>
        <end position="1103"/>
    </location>
</feature>
<keyword evidence="1" id="KW-0175">Coiled coil</keyword>
<feature type="region of interest" description="Disordered" evidence="2">
    <location>
        <begin position="666"/>
        <end position="758"/>
    </location>
</feature>
<dbReference type="HOGENOM" id="CLU_224853_0_0_1"/>
<feature type="compositionally biased region" description="Polar residues" evidence="2">
    <location>
        <begin position="211"/>
        <end position="222"/>
    </location>
</feature>
<feature type="compositionally biased region" description="Polar residues" evidence="2">
    <location>
        <begin position="426"/>
        <end position="447"/>
    </location>
</feature>
<dbReference type="SUPFAM" id="SSF50729">
    <property type="entry name" value="PH domain-like"/>
    <property type="match status" value="1"/>
</dbReference>
<feature type="domain" description="PH" evidence="3">
    <location>
        <begin position="468"/>
        <end position="595"/>
    </location>
</feature>
<feature type="region of interest" description="Disordered" evidence="2">
    <location>
        <begin position="84"/>
        <end position="113"/>
    </location>
</feature>
<feature type="compositionally biased region" description="Polar residues" evidence="2">
    <location>
        <begin position="341"/>
        <end position="364"/>
    </location>
</feature>
<feature type="compositionally biased region" description="Polar residues" evidence="2">
    <location>
        <begin position="878"/>
        <end position="894"/>
    </location>
</feature>
<feature type="compositionally biased region" description="Basic and acidic residues" evidence="2">
    <location>
        <begin position="2589"/>
        <end position="2609"/>
    </location>
</feature>
<feature type="compositionally biased region" description="Low complexity" evidence="2">
    <location>
        <begin position="829"/>
        <end position="854"/>
    </location>
</feature>
<feature type="compositionally biased region" description="Polar residues" evidence="2">
    <location>
        <begin position="131"/>
        <end position="141"/>
    </location>
</feature>
<dbReference type="PANTHER" id="PTHR24216">
    <property type="entry name" value="PAXILLIN-RELATED"/>
    <property type="match status" value="1"/>
</dbReference>
<feature type="compositionally biased region" description="Low complexity" evidence="2">
    <location>
        <begin position="2103"/>
        <end position="2152"/>
    </location>
</feature>
<feature type="compositionally biased region" description="Polar residues" evidence="2">
    <location>
        <begin position="46"/>
        <end position="55"/>
    </location>
</feature>
<keyword evidence="5" id="KW-1185">Reference proteome</keyword>
<feature type="compositionally biased region" description="Low complexity" evidence="2">
    <location>
        <begin position="255"/>
        <end position="309"/>
    </location>
</feature>
<feature type="compositionally biased region" description="Low complexity" evidence="2">
    <location>
        <begin position="1209"/>
        <end position="1220"/>
    </location>
</feature>
<dbReference type="OrthoDB" id="2507336at2759"/>
<feature type="region of interest" description="Disordered" evidence="2">
    <location>
        <begin position="131"/>
        <end position="197"/>
    </location>
</feature>
<dbReference type="SMART" id="SM00233">
    <property type="entry name" value="PH"/>
    <property type="match status" value="1"/>
</dbReference>
<dbReference type="InParanoid" id="F8PTR9"/>
<feature type="compositionally biased region" description="Low complexity" evidence="2">
    <location>
        <begin position="708"/>
        <end position="731"/>
    </location>
</feature>
<feature type="compositionally biased region" description="Low complexity" evidence="2">
    <location>
        <begin position="317"/>
        <end position="340"/>
    </location>
</feature>
<evidence type="ECO:0000313" key="4">
    <source>
        <dbReference type="EMBL" id="EGO01064.1"/>
    </source>
</evidence>
<feature type="region of interest" description="Disordered" evidence="2">
    <location>
        <begin position="19"/>
        <end position="63"/>
    </location>
</feature>
<evidence type="ECO:0000256" key="2">
    <source>
        <dbReference type="SAM" id="MobiDB-lite"/>
    </source>
</evidence>
<dbReference type="Proteomes" id="UP000008063">
    <property type="component" value="Unassembled WGS sequence"/>
</dbReference>
<feature type="region of interest" description="Disordered" evidence="2">
    <location>
        <begin position="2762"/>
        <end position="2873"/>
    </location>
</feature>
<proteinExistence type="predicted"/>
<evidence type="ECO:0000313" key="5">
    <source>
        <dbReference type="Proteomes" id="UP000008063"/>
    </source>
</evidence>
<feature type="compositionally biased region" description="Polar residues" evidence="2">
    <location>
        <begin position="233"/>
        <end position="244"/>
    </location>
</feature>
<feature type="compositionally biased region" description="Pro residues" evidence="2">
    <location>
        <begin position="2772"/>
        <end position="2794"/>
    </location>
</feature>
<feature type="region of interest" description="Disordered" evidence="2">
    <location>
        <begin position="376"/>
        <end position="450"/>
    </location>
</feature>
<feature type="coiled-coil region" evidence="1">
    <location>
        <begin position="2619"/>
        <end position="2675"/>
    </location>
</feature>
<feature type="compositionally biased region" description="Polar residues" evidence="2">
    <location>
        <begin position="25"/>
        <end position="37"/>
    </location>
</feature>
<accession>F8PTR9</accession>
<feature type="coiled-coil region" evidence="1">
    <location>
        <begin position="2382"/>
        <end position="2409"/>
    </location>
</feature>